<dbReference type="EMBL" id="JADBEF010000001">
    <property type="protein sequence ID" value="MBE1563319.1"/>
    <property type="molecule type" value="Genomic_DNA"/>
</dbReference>
<keyword evidence="3" id="KW-1185">Reference proteome</keyword>
<feature type="compositionally biased region" description="Low complexity" evidence="1">
    <location>
        <begin position="209"/>
        <end position="228"/>
    </location>
</feature>
<proteinExistence type="predicted"/>
<comment type="caution">
    <text evidence="2">The sequence shown here is derived from an EMBL/GenBank/DDBJ whole genome shotgun (WGS) entry which is preliminary data.</text>
</comment>
<organism evidence="2 3">
    <name type="scientific">Nonomuraea africana</name>
    <dbReference type="NCBI Taxonomy" id="46171"/>
    <lineage>
        <taxon>Bacteria</taxon>
        <taxon>Bacillati</taxon>
        <taxon>Actinomycetota</taxon>
        <taxon>Actinomycetes</taxon>
        <taxon>Streptosporangiales</taxon>
        <taxon>Streptosporangiaceae</taxon>
        <taxon>Nonomuraea</taxon>
    </lineage>
</organism>
<evidence type="ECO:0000256" key="1">
    <source>
        <dbReference type="SAM" id="MobiDB-lite"/>
    </source>
</evidence>
<protein>
    <submittedName>
        <fullName evidence="2">Uncharacterized protein</fullName>
    </submittedName>
</protein>
<feature type="compositionally biased region" description="Polar residues" evidence="1">
    <location>
        <begin position="23"/>
        <end position="40"/>
    </location>
</feature>
<feature type="region of interest" description="Disordered" evidence="1">
    <location>
        <begin position="1"/>
        <end position="228"/>
    </location>
</feature>
<reference evidence="2 3" key="1">
    <citation type="submission" date="2020-10" db="EMBL/GenBank/DDBJ databases">
        <title>Sequencing the genomes of 1000 actinobacteria strains.</title>
        <authorList>
            <person name="Klenk H.-P."/>
        </authorList>
    </citation>
    <scope>NUCLEOTIDE SEQUENCE [LARGE SCALE GENOMIC DNA]</scope>
    <source>
        <strain evidence="2 3">DSM 43748</strain>
    </source>
</reference>
<evidence type="ECO:0000313" key="3">
    <source>
        <dbReference type="Proteomes" id="UP000661607"/>
    </source>
</evidence>
<evidence type="ECO:0000313" key="2">
    <source>
        <dbReference type="EMBL" id="MBE1563319.1"/>
    </source>
</evidence>
<feature type="compositionally biased region" description="Basic residues" evidence="1">
    <location>
        <begin position="167"/>
        <end position="180"/>
    </location>
</feature>
<accession>A0ABR9KMR5</accession>
<dbReference type="Proteomes" id="UP000661607">
    <property type="component" value="Unassembled WGS sequence"/>
</dbReference>
<gene>
    <name evidence="2" type="ORF">H4W81_006098</name>
</gene>
<name>A0ABR9KMR5_9ACTN</name>
<sequence>MSVRHPPPNPHPPRPRLTPPPASATTNLVRRSSSSAQVTNRAHPPVSTARLAAGLRPNAQPADPTPGFASCTTCRLSLPASRNAHPSARELQGGRAAPSRRTAVRRRLPPLPSPGTRAPQRGRRCPTDGGHSTQHPTAPGARAQRGRRPPARSQVSNRRRSLDAAPHRPRCASRARRRPLARSQVSGCGWSLGAEPTSPYGSRHPSAARRPGLRSVSVRSSSGTGSPP</sequence>
<feature type="compositionally biased region" description="Pro residues" evidence="1">
    <location>
        <begin position="1"/>
        <end position="22"/>
    </location>
</feature>